<evidence type="ECO:0000313" key="1">
    <source>
        <dbReference type="EMBL" id="RCV33923.1"/>
    </source>
</evidence>
<proteinExistence type="predicted"/>
<reference evidence="1" key="2">
    <citation type="submission" date="2015-07" db="EMBL/GenBank/DDBJ databases">
        <authorList>
            <person name="Noorani M."/>
        </authorList>
    </citation>
    <scope>NUCLEOTIDE SEQUENCE</scope>
    <source>
        <strain evidence="1">Yugu1</strain>
    </source>
</reference>
<accession>A0A368RUZ3</accession>
<gene>
    <name evidence="1" type="ORF">SETIT_7G121600v2</name>
</gene>
<protein>
    <submittedName>
        <fullName evidence="1">Uncharacterized protein</fullName>
    </submittedName>
</protein>
<dbReference type="EMBL" id="CM003534">
    <property type="protein sequence ID" value="RCV33923.1"/>
    <property type="molecule type" value="Genomic_DNA"/>
</dbReference>
<organism evidence="1">
    <name type="scientific">Setaria italica</name>
    <name type="common">Foxtail millet</name>
    <name type="synonym">Panicum italicum</name>
    <dbReference type="NCBI Taxonomy" id="4555"/>
    <lineage>
        <taxon>Eukaryota</taxon>
        <taxon>Viridiplantae</taxon>
        <taxon>Streptophyta</taxon>
        <taxon>Embryophyta</taxon>
        <taxon>Tracheophyta</taxon>
        <taxon>Spermatophyta</taxon>
        <taxon>Magnoliopsida</taxon>
        <taxon>Liliopsida</taxon>
        <taxon>Poales</taxon>
        <taxon>Poaceae</taxon>
        <taxon>PACMAD clade</taxon>
        <taxon>Panicoideae</taxon>
        <taxon>Panicodae</taxon>
        <taxon>Paniceae</taxon>
        <taxon>Cenchrinae</taxon>
        <taxon>Setaria</taxon>
    </lineage>
</organism>
<sequence length="60" mass="6824">MVECYKEKGQGTMRVMAAQMTLLRLAQARMHSKKERSCQFCTLPVATSAMCVLDRLMLKV</sequence>
<reference evidence="1" key="1">
    <citation type="journal article" date="2012" name="Nat. Biotechnol.">
        <title>Reference genome sequence of the model plant Setaria.</title>
        <authorList>
            <person name="Bennetzen J.L."/>
            <person name="Schmutz J."/>
            <person name="Wang H."/>
            <person name="Percifield R."/>
            <person name="Hawkins J."/>
            <person name="Pontaroli A.C."/>
            <person name="Estep M."/>
            <person name="Feng L."/>
            <person name="Vaughn J.N."/>
            <person name="Grimwood J."/>
            <person name="Jenkins J."/>
            <person name="Barry K."/>
            <person name="Lindquist E."/>
            <person name="Hellsten U."/>
            <person name="Deshpande S."/>
            <person name="Wang X."/>
            <person name="Wu X."/>
            <person name="Mitros T."/>
            <person name="Triplett J."/>
            <person name="Yang X."/>
            <person name="Ye C.Y."/>
            <person name="Mauro-Herrera M."/>
            <person name="Wang L."/>
            <person name="Li P."/>
            <person name="Sharma M."/>
            <person name="Sharma R."/>
            <person name="Ronald P.C."/>
            <person name="Panaud O."/>
            <person name="Kellogg E.A."/>
            <person name="Brutnell T.P."/>
            <person name="Doust A.N."/>
            <person name="Tuskan G.A."/>
            <person name="Rokhsar D."/>
            <person name="Devos K.M."/>
        </authorList>
    </citation>
    <scope>NUCLEOTIDE SEQUENCE [LARGE SCALE GENOMIC DNA]</scope>
    <source>
        <strain evidence="1">Yugu1</strain>
    </source>
</reference>
<dbReference type="AlphaFoldDB" id="A0A368RUZ3"/>
<name>A0A368RUZ3_SETIT</name>